<evidence type="ECO:0000259" key="11">
    <source>
        <dbReference type="PROSITE" id="PS50215"/>
    </source>
</evidence>
<evidence type="ECO:0000256" key="9">
    <source>
        <dbReference type="ARBA" id="ARBA00023180"/>
    </source>
</evidence>
<evidence type="ECO:0000256" key="4">
    <source>
        <dbReference type="ARBA" id="ARBA00022737"/>
    </source>
</evidence>
<feature type="domain" description="Peptidase M12B" evidence="11">
    <location>
        <begin position="189"/>
        <end position="416"/>
    </location>
</feature>
<gene>
    <name evidence="12" type="ORF">RN001_001774</name>
</gene>
<feature type="binding site" evidence="10">
    <location>
        <position position="356"/>
    </location>
    <ligand>
        <name>Zn(2+)</name>
        <dbReference type="ChEBI" id="CHEBI:29105"/>
        <note>catalytic</note>
    </ligand>
</feature>
<keyword evidence="4" id="KW-0677">Repeat</keyword>
<evidence type="ECO:0000256" key="2">
    <source>
        <dbReference type="ARBA" id="ARBA00022723"/>
    </source>
</evidence>
<evidence type="ECO:0000256" key="8">
    <source>
        <dbReference type="ARBA" id="ARBA00023157"/>
    </source>
</evidence>
<dbReference type="Pfam" id="PF01562">
    <property type="entry name" value="Pep_M12B_propep"/>
    <property type="match status" value="1"/>
</dbReference>
<evidence type="ECO:0000256" key="6">
    <source>
        <dbReference type="ARBA" id="ARBA00022833"/>
    </source>
</evidence>
<feature type="binding site" evidence="10">
    <location>
        <position position="360"/>
    </location>
    <ligand>
        <name>Zn(2+)</name>
        <dbReference type="ChEBI" id="CHEBI:29105"/>
        <note>catalytic</note>
    </ligand>
</feature>
<reference evidence="13" key="1">
    <citation type="submission" date="2023-01" db="EMBL/GenBank/DDBJ databases">
        <title>Key to firefly adult light organ development and bioluminescence: homeobox transcription factors regulate luciferase expression and transportation to peroxisome.</title>
        <authorList>
            <person name="Fu X."/>
        </authorList>
    </citation>
    <scope>NUCLEOTIDE SEQUENCE [LARGE SCALE GENOMIC DNA]</scope>
</reference>
<dbReference type="EMBL" id="JARPUR010000001">
    <property type="protein sequence ID" value="KAK4885503.1"/>
    <property type="molecule type" value="Genomic_DNA"/>
</dbReference>
<keyword evidence="8" id="KW-1015">Disulfide bond</keyword>
<evidence type="ECO:0000313" key="12">
    <source>
        <dbReference type="EMBL" id="KAK4885503.1"/>
    </source>
</evidence>
<organism evidence="12 13">
    <name type="scientific">Aquatica leii</name>
    <dbReference type="NCBI Taxonomy" id="1421715"/>
    <lineage>
        <taxon>Eukaryota</taxon>
        <taxon>Metazoa</taxon>
        <taxon>Ecdysozoa</taxon>
        <taxon>Arthropoda</taxon>
        <taxon>Hexapoda</taxon>
        <taxon>Insecta</taxon>
        <taxon>Pterygota</taxon>
        <taxon>Neoptera</taxon>
        <taxon>Endopterygota</taxon>
        <taxon>Coleoptera</taxon>
        <taxon>Polyphaga</taxon>
        <taxon>Elateriformia</taxon>
        <taxon>Elateroidea</taxon>
        <taxon>Lampyridae</taxon>
        <taxon>Luciolinae</taxon>
        <taxon>Aquatica</taxon>
    </lineage>
</organism>
<keyword evidence="3" id="KW-0732">Signal</keyword>
<comment type="caution">
    <text evidence="12">The sequence shown here is derived from an EMBL/GenBank/DDBJ whole genome shotgun (WGS) entry which is preliminary data.</text>
</comment>
<sequence length="549" mass="61653">MYNIKDDYEIVFFPEMFPLRKAFNENQQTVENNFDFTIFGRSVSLKLKPNNKLISPSFKVHFQDENEDTVLTEKMSQTCHYLHKDLLSVAAISICQPKSVQGILLLENSTFEIHPLTPRIRTMLNLRETVTAEPNKYPHLIRKIVLDPSTSYYTFFSSSDNVVIRQMDLDSGFVENTAVDNAITTPISLTVELALFFDAEGYSIFAPYFNHDDDKLIEMLLIYINSVQALYHHISIGTALDLVLVRLDIMKTQPSKMPHYDGEQSKLLDSFCSYQSSLNSESDNDVNHWDMALYVSGLDFFADENGAKNEVTMGLAAVGGVCHSKYACVIAELGTVSILGKPYPSAGFTSVYVLAHEIGHNLGMHHDGSKNNCPKEGFIMSHSRGNFGEAQWSICSAQVMSRLKNKKCLHDLPGTPNTRFDHSRFKDVPGQVYVAKKQCEVLLKDKDALVSPSQKLADICYSLECKTSHHSGTYFSGPALEGTRCGKDMYCTGGECVSSLELRNINKESIRNTEISSDTNRLSIDYTQIPDNAINLISKNSDDFFEILE</sequence>
<evidence type="ECO:0000313" key="13">
    <source>
        <dbReference type="Proteomes" id="UP001353858"/>
    </source>
</evidence>
<proteinExistence type="predicted"/>
<comment type="caution">
    <text evidence="10">Lacks conserved residue(s) required for the propagation of feature annotation.</text>
</comment>
<protein>
    <recommendedName>
        <fullName evidence="11">Peptidase M12B domain-containing protein</fullName>
    </recommendedName>
</protein>
<evidence type="ECO:0000256" key="7">
    <source>
        <dbReference type="ARBA" id="ARBA00023049"/>
    </source>
</evidence>
<keyword evidence="5" id="KW-0378">Hydrolase</keyword>
<dbReference type="SUPFAM" id="SSF55486">
    <property type="entry name" value="Metalloproteases ('zincins'), catalytic domain"/>
    <property type="match status" value="1"/>
</dbReference>
<dbReference type="GO" id="GO:0004222">
    <property type="term" value="F:metalloendopeptidase activity"/>
    <property type="evidence" value="ECO:0007669"/>
    <property type="project" value="InterPro"/>
</dbReference>
<keyword evidence="9" id="KW-0325">Glycoprotein</keyword>
<keyword evidence="13" id="KW-1185">Reference proteome</keyword>
<dbReference type="GO" id="GO:0006508">
    <property type="term" value="P:proteolysis"/>
    <property type="evidence" value="ECO:0007669"/>
    <property type="project" value="UniProtKB-KW"/>
</dbReference>
<dbReference type="Gene3D" id="3.40.1620.60">
    <property type="match status" value="1"/>
</dbReference>
<dbReference type="PANTHER" id="PTHR11905">
    <property type="entry name" value="ADAM A DISINTEGRIN AND METALLOPROTEASE DOMAIN"/>
    <property type="match status" value="1"/>
</dbReference>
<dbReference type="InterPro" id="IPR041645">
    <property type="entry name" value="ADAMTS_CR_2"/>
</dbReference>
<keyword evidence="1" id="KW-0645">Protease</keyword>
<dbReference type="InterPro" id="IPR024079">
    <property type="entry name" value="MetalloPept_cat_dom_sf"/>
</dbReference>
<feature type="active site" evidence="10">
    <location>
        <position position="357"/>
    </location>
</feature>
<dbReference type="AlphaFoldDB" id="A0AAN7PGK4"/>
<dbReference type="InterPro" id="IPR001590">
    <property type="entry name" value="Peptidase_M12B"/>
</dbReference>
<keyword evidence="2 10" id="KW-0479">Metal-binding</keyword>
<evidence type="ECO:0000256" key="10">
    <source>
        <dbReference type="PROSITE-ProRule" id="PRU00276"/>
    </source>
</evidence>
<dbReference type="Pfam" id="PF01421">
    <property type="entry name" value="Reprolysin"/>
    <property type="match status" value="1"/>
</dbReference>
<accession>A0AAN7PGK4</accession>
<evidence type="ECO:0000256" key="3">
    <source>
        <dbReference type="ARBA" id="ARBA00022729"/>
    </source>
</evidence>
<name>A0AAN7PGK4_9COLE</name>
<keyword evidence="7" id="KW-0482">Metalloprotease</keyword>
<keyword evidence="6 10" id="KW-0862">Zinc</keyword>
<evidence type="ECO:0000256" key="5">
    <source>
        <dbReference type="ARBA" id="ARBA00022801"/>
    </source>
</evidence>
<dbReference type="InterPro" id="IPR002870">
    <property type="entry name" value="Peptidase_M12B_N"/>
</dbReference>
<dbReference type="GO" id="GO:0046872">
    <property type="term" value="F:metal ion binding"/>
    <property type="evidence" value="ECO:0007669"/>
    <property type="project" value="UniProtKB-KW"/>
</dbReference>
<evidence type="ECO:0000256" key="1">
    <source>
        <dbReference type="ARBA" id="ARBA00022670"/>
    </source>
</evidence>
<dbReference type="PANTHER" id="PTHR11905:SF247">
    <property type="entry name" value="PEPTIDASE M12B DOMAIN-CONTAINING PROTEIN"/>
    <property type="match status" value="1"/>
</dbReference>
<feature type="binding site" evidence="10">
    <location>
        <position position="366"/>
    </location>
    <ligand>
        <name>Zn(2+)</name>
        <dbReference type="ChEBI" id="CHEBI:29105"/>
        <note>catalytic</note>
    </ligand>
</feature>
<dbReference type="Pfam" id="PF17771">
    <property type="entry name" value="ADAMTS_CR_2"/>
    <property type="match status" value="1"/>
</dbReference>
<dbReference type="PROSITE" id="PS50215">
    <property type="entry name" value="ADAM_MEPRO"/>
    <property type="match status" value="1"/>
</dbReference>
<dbReference type="Gene3D" id="3.40.390.10">
    <property type="entry name" value="Collagenase (Catalytic Domain)"/>
    <property type="match status" value="1"/>
</dbReference>
<dbReference type="Proteomes" id="UP001353858">
    <property type="component" value="Unassembled WGS sequence"/>
</dbReference>